<dbReference type="Pfam" id="PF13450">
    <property type="entry name" value="NAD_binding_8"/>
    <property type="match status" value="1"/>
</dbReference>
<dbReference type="SUPFAM" id="SSF51905">
    <property type="entry name" value="FAD/NAD(P)-binding domain"/>
    <property type="match status" value="1"/>
</dbReference>
<comment type="caution">
    <text evidence="1">The sequence shown here is derived from an EMBL/GenBank/DDBJ whole genome shotgun (WGS) entry which is preliminary data.</text>
</comment>
<dbReference type="Gene3D" id="3.50.50.60">
    <property type="entry name" value="FAD/NAD(P)-binding domain"/>
    <property type="match status" value="1"/>
</dbReference>
<evidence type="ECO:0000313" key="1">
    <source>
        <dbReference type="EMBL" id="OOV87199.1"/>
    </source>
</evidence>
<dbReference type="Proteomes" id="UP000190064">
    <property type="component" value="Unassembled WGS sequence"/>
</dbReference>
<dbReference type="RefSeq" id="WP_078319553.1">
    <property type="nucleotide sequence ID" value="NZ_FXTS01000003.1"/>
</dbReference>
<dbReference type="STRING" id="966.BTA35_0209395"/>
<proteinExistence type="predicted"/>
<dbReference type="AlphaFoldDB" id="A0A1T1HBI0"/>
<name>A0A1T1HBI0_OCELI</name>
<dbReference type="Gene3D" id="3.90.660.10">
    <property type="match status" value="1"/>
</dbReference>
<reference evidence="1" key="1">
    <citation type="submission" date="2017-02" db="EMBL/GenBank/DDBJ databases">
        <title>Draft Genome Sequence of the Salt Water Bacterium Oceanospirillum linum ATCC 11336.</title>
        <authorList>
            <person name="Trachtenberg A.M."/>
            <person name="Carney J.G."/>
            <person name="Linnane J.D."/>
            <person name="Rheaume B.A."/>
            <person name="Pitts N.L."/>
            <person name="Mykles D.L."/>
            <person name="Maclea K.S."/>
        </authorList>
    </citation>
    <scope>NUCLEOTIDE SEQUENCE [LARGE SCALE GENOMIC DNA]</scope>
    <source>
        <strain evidence="1">ATCC 11336</strain>
    </source>
</reference>
<organism evidence="1 2">
    <name type="scientific">Oceanospirillum linum</name>
    <dbReference type="NCBI Taxonomy" id="966"/>
    <lineage>
        <taxon>Bacteria</taxon>
        <taxon>Pseudomonadati</taxon>
        <taxon>Pseudomonadota</taxon>
        <taxon>Gammaproteobacteria</taxon>
        <taxon>Oceanospirillales</taxon>
        <taxon>Oceanospirillaceae</taxon>
        <taxon>Oceanospirillum</taxon>
    </lineage>
</organism>
<protein>
    <recommendedName>
        <fullName evidence="3">Amine oxidase domain-containing protein</fullName>
    </recommendedName>
</protein>
<accession>A0A1T1HBI0</accession>
<dbReference type="PANTHER" id="PTHR16128">
    <property type="entry name" value="FAD/NAD(P)-BINDING OXIDOREDUCTASE FAMILY PROTEIN"/>
    <property type="match status" value="1"/>
</dbReference>
<evidence type="ECO:0000313" key="2">
    <source>
        <dbReference type="Proteomes" id="UP000190064"/>
    </source>
</evidence>
<keyword evidence="2" id="KW-1185">Reference proteome</keyword>
<dbReference type="InterPro" id="IPR036188">
    <property type="entry name" value="FAD/NAD-bd_sf"/>
</dbReference>
<dbReference type="EMBL" id="MTSD02000003">
    <property type="protein sequence ID" value="OOV87199.1"/>
    <property type="molecule type" value="Genomic_DNA"/>
</dbReference>
<dbReference type="PANTHER" id="PTHR16128:SF5">
    <property type="entry name" value="FAD_NAD(P)-BINDING OXIDOREDUCTASE FAMILY PROTEIN"/>
    <property type="match status" value="1"/>
</dbReference>
<gene>
    <name evidence="1" type="ORF">BTA35_0209395</name>
</gene>
<sequence>MSSSQSQSSSSHTPSGRSSASSIAIIGAGLAGCTLARQLANAGCCVDIFEKSRGTGGRLASSRVGEETVDLGASWLKWEARPSAHNLPFKDWLSGLESEGLLHLWQPMTQNFQRVAQPERKRYVGSNRLSALTRSLIDHKNIRLHSGVRVESVDPQISVKGNSLLLTDTAHRTLGVFDQVVVATPAPQAVPLLKAEPALQALAQKVQPDACWTLVPGFEAPLSTPIELFEGDHPILRRVVRDSRKPGRHPAEDTWVIQARADWSLQMVDDEKEHVQKDLEHAFHQLMQSQPVADSARCHRWLYSTCTSLNLDSGFLHDSQTGLSVCGDWLAGFGFEASWQSAMALSHALLSTPNK</sequence>
<evidence type="ECO:0008006" key="3">
    <source>
        <dbReference type="Google" id="ProtNLM"/>
    </source>
</evidence>